<keyword evidence="4" id="KW-1185">Reference proteome</keyword>
<dbReference type="EMBL" id="ADAS02000064">
    <property type="protein sequence ID" value="OAV92438.1"/>
    <property type="molecule type" value="Genomic_DNA"/>
</dbReference>
<organism evidence="2">
    <name type="scientific">Puccinia triticina (isolate 1-1 / race 1 (BBBD))</name>
    <name type="common">Brown leaf rust fungus</name>
    <dbReference type="NCBI Taxonomy" id="630390"/>
    <lineage>
        <taxon>Eukaryota</taxon>
        <taxon>Fungi</taxon>
        <taxon>Dikarya</taxon>
        <taxon>Basidiomycota</taxon>
        <taxon>Pucciniomycotina</taxon>
        <taxon>Pucciniomycetes</taxon>
        <taxon>Pucciniales</taxon>
        <taxon>Pucciniaceae</taxon>
        <taxon>Puccinia</taxon>
    </lineage>
</organism>
<protein>
    <submittedName>
        <fullName evidence="2 3">Uncharacterized protein</fullName>
    </submittedName>
</protein>
<reference evidence="3 4" key="3">
    <citation type="journal article" date="2017" name="G3 (Bethesda)">
        <title>Comparative analysis highlights variable genome content of wheat rusts and divergence of the mating loci.</title>
        <authorList>
            <person name="Cuomo C.A."/>
            <person name="Bakkeren G."/>
            <person name="Khalil H.B."/>
            <person name="Panwar V."/>
            <person name="Joly D."/>
            <person name="Linning R."/>
            <person name="Sakthikumar S."/>
            <person name="Song X."/>
            <person name="Adiconis X."/>
            <person name="Fan L."/>
            <person name="Goldberg J.M."/>
            <person name="Levin J.Z."/>
            <person name="Young S."/>
            <person name="Zeng Q."/>
            <person name="Anikster Y."/>
            <person name="Bruce M."/>
            <person name="Wang M."/>
            <person name="Yin C."/>
            <person name="McCallum B."/>
            <person name="Szabo L.J."/>
            <person name="Hulbert S."/>
            <person name="Chen X."/>
            <person name="Fellers J.P."/>
        </authorList>
    </citation>
    <scope>NUCLEOTIDE SEQUENCE</scope>
    <source>
        <strain evidence="4">Isolate 1-1 / race 1 (BBBD)</strain>
        <strain evidence="3">isolate 1-1 / race 1 (BBBD)</strain>
    </source>
</reference>
<evidence type="ECO:0000313" key="4">
    <source>
        <dbReference type="Proteomes" id="UP000005240"/>
    </source>
</evidence>
<evidence type="ECO:0000313" key="3">
    <source>
        <dbReference type="EnsemblFungi" id="PTTG_27646-t43_1-p1"/>
    </source>
</evidence>
<reference evidence="3" key="4">
    <citation type="submission" date="2025-05" db="UniProtKB">
        <authorList>
            <consortium name="EnsemblFungi"/>
        </authorList>
    </citation>
    <scope>IDENTIFICATION</scope>
    <source>
        <strain evidence="3">isolate 1-1 / race 1 (BBBD)</strain>
    </source>
</reference>
<reference evidence="2" key="2">
    <citation type="submission" date="2016-05" db="EMBL/GenBank/DDBJ databases">
        <title>Comparative analysis highlights variable genome content of wheat rusts and divergence of the mating loci.</title>
        <authorList>
            <person name="Cuomo C.A."/>
            <person name="Bakkeren G."/>
            <person name="Szabo L."/>
            <person name="Khalil H."/>
            <person name="Joly D."/>
            <person name="Goldberg J."/>
            <person name="Young S."/>
            <person name="Zeng Q."/>
            <person name="Fellers J."/>
        </authorList>
    </citation>
    <scope>NUCLEOTIDE SEQUENCE [LARGE SCALE GENOMIC DNA]</scope>
    <source>
        <strain evidence="2">1-1 BBBD Race 1</strain>
    </source>
</reference>
<feature type="signal peptide" evidence="1">
    <location>
        <begin position="1"/>
        <end position="21"/>
    </location>
</feature>
<evidence type="ECO:0000256" key="1">
    <source>
        <dbReference type="SAM" id="SignalP"/>
    </source>
</evidence>
<accession>A0A180GJ20</accession>
<keyword evidence="1" id="KW-0732">Signal</keyword>
<dbReference type="EnsemblFungi" id="PTTG_27646-t43_1">
    <property type="protein sequence ID" value="PTTG_27646-t43_1-p1"/>
    <property type="gene ID" value="PTTG_27646"/>
</dbReference>
<sequence>MQYSSFLFLAALVLIPSQAISFITFACDDNSPKNVNKKTGKCIRQITNYDRTDTTINYLLKPDSIVLAIDANRVGGFGSVSFTCDGQTIGLGKVEQTICTDFQQNPLGTDPYSFADLATHAYPKKPAGSKRPRSL</sequence>
<reference evidence="2" key="1">
    <citation type="submission" date="2009-11" db="EMBL/GenBank/DDBJ databases">
        <authorList>
            <consortium name="The Broad Institute Genome Sequencing Platform"/>
            <person name="Ward D."/>
            <person name="Feldgarden M."/>
            <person name="Earl A."/>
            <person name="Young S.K."/>
            <person name="Zeng Q."/>
            <person name="Koehrsen M."/>
            <person name="Alvarado L."/>
            <person name="Berlin A."/>
            <person name="Bochicchio J."/>
            <person name="Borenstein D."/>
            <person name="Chapman S.B."/>
            <person name="Chen Z."/>
            <person name="Engels R."/>
            <person name="Freedman E."/>
            <person name="Gellesch M."/>
            <person name="Goldberg J."/>
            <person name="Griggs A."/>
            <person name="Gujja S."/>
            <person name="Heilman E."/>
            <person name="Heiman D."/>
            <person name="Hepburn T."/>
            <person name="Howarth C."/>
            <person name="Jen D."/>
            <person name="Larson L."/>
            <person name="Lewis B."/>
            <person name="Mehta T."/>
            <person name="Park D."/>
            <person name="Pearson M."/>
            <person name="Roberts A."/>
            <person name="Saif S."/>
            <person name="Shea T."/>
            <person name="Shenoy N."/>
            <person name="Sisk P."/>
            <person name="Stolte C."/>
            <person name="Sykes S."/>
            <person name="Thomson T."/>
            <person name="Walk T."/>
            <person name="White J."/>
            <person name="Yandava C."/>
            <person name="Izard J."/>
            <person name="Baranova O.V."/>
            <person name="Blanton J.M."/>
            <person name="Tanner A.C."/>
            <person name="Dewhirst F.E."/>
            <person name="Haas B."/>
            <person name="Nusbaum C."/>
            <person name="Birren B."/>
        </authorList>
    </citation>
    <scope>NUCLEOTIDE SEQUENCE [LARGE SCALE GENOMIC DNA]</scope>
    <source>
        <strain evidence="2">1-1 BBBD Race 1</strain>
    </source>
</reference>
<proteinExistence type="predicted"/>
<dbReference type="VEuPathDB" id="FungiDB:PTTG_27646"/>
<evidence type="ECO:0000313" key="2">
    <source>
        <dbReference type="EMBL" id="OAV92438.1"/>
    </source>
</evidence>
<feature type="chain" id="PRO_5008109963" evidence="1">
    <location>
        <begin position="22"/>
        <end position="135"/>
    </location>
</feature>
<dbReference type="Proteomes" id="UP000005240">
    <property type="component" value="Unassembled WGS sequence"/>
</dbReference>
<dbReference type="AlphaFoldDB" id="A0A180GJ20"/>
<name>A0A180GJ20_PUCT1</name>
<gene>
    <name evidence="2" type="ORF">PTTG_27646</name>
</gene>